<comment type="caution">
    <text evidence="3">The sequence shown here is derived from an EMBL/GenBank/DDBJ whole genome shotgun (WGS) entry which is preliminary data.</text>
</comment>
<feature type="transmembrane region" description="Helical" evidence="2">
    <location>
        <begin position="82"/>
        <end position="102"/>
    </location>
</feature>
<accession>A0ABN2MTT7</accession>
<keyword evidence="2" id="KW-0472">Membrane</keyword>
<name>A0ABN2MTT7_9PSEU</name>
<protein>
    <submittedName>
        <fullName evidence="3">Uncharacterized protein</fullName>
    </submittedName>
</protein>
<feature type="compositionally biased region" description="Basic residues" evidence="1">
    <location>
        <begin position="32"/>
        <end position="52"/>
    </location>
</feature>
<dbReference type="EMBL" id="BAAAQK010000004">
    <property type="protein sequence ID" value="GAA1837804.1"/>
    <property type="molecule type" value="Genomic_DNA"/>
</dbReference>
<organism evidence="3 4">
    <name type="scientific">Pseudonocardia ailaonensis</name>
    <dbReference type="NCBI Taxonomy" id="367279"/>
    <lineage>
        <taxon>Bacteria</taxon>
        <taxon>Bacillati</taxon>
        <taxon>Actinomycetota</taxon>
        <taxon>Actinomycetes</taxon>
        <taxon>Pseudonocardiales</taxon>
        <taxon>Pseudonocardiaceae</taxon>
        <taxon>Pseudonocardia</taxon>
    </lineage>
</organism>
<evidence type="ECO:0000256" key="1">
    <source>
        <dbReference type="SAM" id="MobiDB-lite"/>
    </source>
</evidence>
<keyword evidence="2" id="KW-1133">Transmembrane helix</keyword>
<feature type="region of interest" description="Disordered" evidence="1">
    <location>
        <begin position="1"/>
        <end position="60"/>
    </location>
</feature>
<feature type="region of interest" description="Disordered" evidence="1">
    <location>
        <begin position="106"/>
        <end position="125"/>
    </location>
</feature>
<dbReference type="RefSeq" id="WP_344413973.1">
    <property type="nucleotide sequence ID" value="NZ_BAAAQK010000004.1"/>
</dbReference>
<gene>
    <name evidence="3" type="ORF">GCM10009836_15700</name>
</gene>
<evidence type="ECO:0000256" key="2">
    <source>
        <dbReference type="SAM" id="Phobius"/>
    </source>
</evidence>
<keyword evidence="4" id="KW-1185">Reference proteome</keyword>
<feature type="transmembrane region" description="Helical" evidence="2">
    <location>
        <begin position="58"/>
        <end position="76"/>
    </location>
</feature>
<proteinExistence type="predicted"/>
<sequence length="125" mass="12856">MSEPVSQPQPAASRRPAQKKPAAKKTTSTRPAARKKATTSRKRTTTTRRTTTRRTSTASSLGTVVGAAIAGVIASLVGGLPWWGWVALIVVGLLVGLAFAAAKGRRALATEAPAEAPSTEEPPAG</sequence>
<keyword evidence="2" id="KW-0812">Transmembrane</keyword>
<dbReference type="InterPro" id="IPR036259">
    <property type="entry name" value="MFS_trans_sf"/>
</dbReference>
<evidence type="ECO:0000313" key="3">
    <source>
        <dbReference type="EMBL" id="GAA1837804.1"/>
    </source>
</evidence>
<dbReference type="Proteomes" id="UP001500449">
    <property type="component" value="Unassembled WGS sequence"/>
</dbReference>
<reference evidence="3 4" key="1">
    <citation type="journal article" date="2019" name="Int. J. Syst. Evol. Microbiol.">
        <title>The Global Catalogue of Microorganisms (GCM) 10K type strain sequencing project: providing services to taxonomists for standard genome sequencing and annotation.</title>
        <authorList>
            <consortium name="The Broad Institute Genomics Platform"/>
            <consortium name="The Broad Institute Genome Sequencing Center for Infectious Disease"/>
            <person name="Wu L."/>
            <person name="Ma J."/>
        </authorList>
    </citation>
    <scope>NUCLEOTIDE SEQUENCE [LARGE SCALE GENOMIC DNA]</scope>
    <source>
        <strain evidence="3 4">JCM 16009</strain>
    </source>
</reference>
<dbReference type="SUPFAM" id="SSF103473">
    <property type="entry name" value="MFS general substrate transporter"/>
    <property type="match status" value="1"/>
</dbReference>
<evidence type="ECO:0000313" key="4">
    <source>
        <dbReference type="Proteomes" id="UP001500449"/>
    </source>
</evidence>
<dbReference type="Gene3D" id="1.20.1250.20">
    <property type="entry name" value="MFS general substrate transporter like domains"/>
    <property type="match status" value="1"/>
</dbReference>